<evidence type="ECO:0000256" key="1">
    <source>
        <dbReference type="ARBA" id="ARBA00004196"/>
    </source>
</evidence>
<sequence length="455" mass="50557">MATTAEPTAQQLPALIHLAALTHLEGQVRAAKTIQELQFLSVNETRRLIPYDQAFLFSNSGATGEAYRLLNAASVAVVDRDAPVIVWLEEAVQALRQAGAASEQPMVVTEELLPESLRSGWREFVKGQVFWCPLQHPDETLLGVWWFERDFPWAENDVAIVHRLAGSYAYAWKALSKKERSWSKKIKKPTWWLIPIAIVAALCIPIRISSVAPVKVMAKDPIVVSAPIDGVIADVLVPPNQIVQAGTVLFRYEDTTLRNQFLVAEKQLTVARAEHSQSIQAGFGDPQRKAEVPLKEAEVDLRQTELQYAKEMLNQVEVIAPQAGLLLYSDKSDWIGRPVTVGERIMEIADPKQIELRIDLPVADAIVLKEGAEALIFLNALALESFPATVVHASYHAEVLPGDVLAYRVTAKLATPDPRIRIGWQGTAKVYGEQGPLAYLLLRRPITALRQWIGW</sequence>
<proteinExistence type="predicted"/>
<reference evidence="4 5" key="1">
    <citation type="submission" date="2015-10" db="EMBL/GenBank/DDBJ databases">
        <authorList>
            <person name="Gilbert D.G."/>
        </authorList>
    </citation>
    <scope>NUCLEOTIDE SEQUENCE [LARGE SCALE GENOMIC DNA]</scope>
    <source>
        <strain evidence="4">COMA1</strain>
    </source>
</reference>
<name>A0A0S4LHD4_9BACT</name>
<evidence type="ECO:0000313" key="4">
    <source>
        <dbReference type="EMBL" id="CUS35992.1"/>
    </source>
</evidence>
<dbReference type="PANTHER" id="PTHR32347">
    <property type="entry name" value="EFFLUX SYSTEM COMPONENT YKNX-RELATED"/>
    <property type="match status" value="1"/>
</dbReference>
<dbReference type="EMBL" id="CZQA01000008">
    <property type="protein sequence ID" value="CUS35992.1"/>
    <property type="molecule type" value="Genomic_DNA"/>
</dbReference>
<dbReference type="PANTHER" id="PTHR32347:SF23">
    <property type="entry name" value="BLL5650 PROTEIN"/>
    <property type="match status" value="1"/>
</dbReference>
<accession>A0A0S4LHD4</accession>
<evidence type="ECO:0000256" key="2">
    <source>
        <dbReference type="ARBA" id="ARBA00023054"/>
    </source>
</evidence>
<dbReference type="GO" id="GO:0030313">
    <property type="term" value="C:cell envelope"/>
    <property type="evidence" value="ECO:0007669"/>
    <property type="project" value="UniProtKB-SubCell"/>
</dbReference>
<dbReference type="STRING" id="1742972.COMA1_20581"/>
<organism evidence="4 5">
    <name type="scientific">Candidatus Nitrospira nitrosa</name>
    <dbReference type="NCBI Taxonomy" id="1742972"/>
    <lineage>
        <taxon>Bacteria</taxon>
        <taxon>Pseudomonadati</taxon>
        <taxon>Nitrospirota</taxon>
        <taxon>Nitrospiria</taxon>
        <taxon>Nitrospirales</taxon>
        <taxon>Nitrospiraceae</taxon>
        <taxon>Nitrospira</taxon>
    </lineage>
</organism>
<keyword evidence="2" id="KW-0175">Coiled coil</keyword>
<keyword evidence="3" id="KW-1133">Transmembrane helix</keyword>
<feature type="transmembrane region" description="Helical" evidence="3">
    <location>
        <begin position="190"/>
        <end position="208"/>
    </location>
</feature>
<keyword evidence="5" id="KW-1185">Reference proteome</keyword>
<protein>
    <submittedName>
        <fullName evidence="4">Uncharacterized protein</fullName>
    </submittedName>
</protein>
<dbReference type="SUPFAM" id="SSF111369">
    <property type="entry name" value="HlyD-like secretion proteins"/>
    <property type="match status" value="1"/>
</dbReference>
<dbReference type="Proteomes" id="UP000199032">
    <property type="component" value="Unassembled WGS sequence"/>
</dbReference>
<dbReference type="RefSeq" id="WP_090748573.1">
    <property type="nucleotide sequence ID" value="NZ_CZQA01000008.1"/>
</dbReference>
<dbReference type="Gene3D" id="2.40.30.170">
    <property type="match status" value="1"/>
</dbReference>
<keyword evidence="3" id="KW-0812">Transmembrane</keyword>
<keyword evidence="3" id="KW-0472">Membrane</keyword>
<comment type="subcellular location">
    <subcellularLocation>
        <location evidence="1">Cell envelope</location>
    </subcellularLocation>
</comment>
<evidence type="ECO:0000313" key="5">
    <source>
        <dbReference type="Proteomes" id="UP000199032"/>
    </source>
</evidence>
<gene>
    <name evidence="4" type="ORF">COMA1_20581</name>
</gene>
<dbReference type="InterPro" id="IPR050465">
    <property type="entry name" value="UPF0194_transport"/>
</dbReference>
<dbReference type="OrthoDB" id="9763546at2"/>
<evidence type="ECO:0000256" key="3">
    <source>
        <dbReference type="SAM" id="Phobius"/>
    </source>
</evidence>
<dbReference type="AlphaFoldDB" id="A0A0S4LHD4"/>